<evidence type="ECO:0000259" key="7">
    <source>
        <dbReference type="Pfam" id="PF00892"/>
    </source>
</evidence>
<evidence type="ECO:0000313" key="8">
    <source>
        <dbReference type="EMBL" id="TRX74384.1"/>
    </source>
</evidence>
<dbReference type="OrthoDB" id="9815120at2"/>
<evidence type="ECO:0000256" key="4">
    <source>
        <dbReference type="ARBA" id="ARBA00022989"/>
    </source>
</evidence>
<dbReference type="GO" id="GO:0016020">
    <property type="term" value="C:membrane"/>
    <property type="evidence" value="ECO:0007669"/>
    <property type="project" value="UniProtKB-SubCell"/>
</dbReference>
<feature type="transmembrane region" description="Helical" evidence="6">
    <location>
        <begin position="72"/>
        <end position="92"/>
    </location>
</feature>
<evidence type="ECO:0000256" key="2">
    <source>
        <dbReference type="ARBA" id="ARBA00007362"/>
    </source>
</evidence>
<dbReference type="NCBIfam" id="NF007823">
    <property type="entry name" value="PRK10532.1"/>
    <property type="match status" value="1"/>
</dbReference>
<feature type="transmembrane region" description="Helical" evidence="6">
    <location>
        <begin position="264"/>
        <end position="282"/>
    </location>
</feature>
<keyword evidence="5 6" id="KW-0472">Membrane</keyword>
<feature type="transmembrane region" description="Helical" evidence="6">
    <location>
        <begin position="179"/>
        <end position="197"/>
    </location>
</feature>
<dbReference type="PANTHER" id="PTHR32322:SF2">
    <property type="entry name" value="EAMA DOMAIN-CONTAINING PROTEIN"/>
    <property type="match status" value="1"/>
</dbReference>
<dbReference type="Pfam" id="PF00892">
    <property type="entry name" value="EamA"/>
    <property type="match status" value="1"/>
</dbReference>
<feature type="transmembrane region" description="Helical" evidence="6">
    <location>
        <begin position="238"/>
        <end position="258"/>
    </location>
</feature>
<dbReference type="PANTHER" id="PTHR32322">
    <property type="entry name" value="INNER MEMBRANE TRANSPORTER"/>
    <property type="match status" value="1"/>
</dbReference>
<evidence type="ECO:0000256" key="5">
    <source>
        <dbReference type="ARBA" id="ARBA00023136"/>
    </source>
</evidence>
<comment type="caution">
    <text evidence="8">The sequence shown here is derived from an EMBL/GenBank/DDBJ whole genome shotgun (WGS) entry which is preliminary data.</text>
</comment>
<dbReference type="RefSeq" id="WP_143488712.1">
    <property type="nucleotide sequence ID" value="NZ_VJOY01000008.1"/>
</dbReference>
<keyword evidence="4 6" id="KW-1133">Transmembrane helix</keyword>
<proteinExistence type="inferred from homology"/>
<dbReference type="AlphaFoldDB" id="A0A553GY03"/>
<dbReference type="Proteomes" id="UP000315235">
    <property type="component" value="Unassembled WGS sequence"/>
</dbReference>
<keyword evidence="9" id="KW-1185">Reference proteome</keyword>
<feature type="transmembrane region" description="Helical" evidence="6">
    <location>
        <begin position="146"/>
        <end position="167"/>
    </location>
</feature>
<comment type="subcellular location">
    <subcellularLocation>
        <location evidence="1">Membrane</location>
        <topology evidence="1">Multi-pass membrane protein</topology>
    </subcellularLocation>
</comment>
<dbReference type="InterPro" id="IPR037185">
    <property type="entry name" value="EmrE-like"/>
</dbReference>
<sequence>MTTASPRLATRLAPVGLLVLAMISIQTGASLAKQLFPLIGVPATTTLRLVFAAVILLLVLRPWRIRLTADTWRSVLIYGTALGGMNLMFYLSLRSVPLGIAVALEFTGPLAVAICASRKPVDFLWIGLAVAGLLFLLPLGRDTGGIRLQDAGFALGAGVCWALYILYGQKAGADHGTQGAALGVTVAALVVIPFGVIDAGPALFQWTAMPLALAVAVLSTALPYTLEMIALTRLPARTFGTLASLEPAVAAVIGLSFLGEHLAAGQWLAIAAIIGASVGAISTGTPEKAPILDI</sequence>
<name>A0A553GY03_9PSED</name>
<dbReference type="SUPFAM" id="SSF103481">
    <property type="entry name" value="Multidrug resistance efflux transporter EmrE"/>
    <property type="match status" value="2"/>
</dbReference>
<evidence type="ECO:0000313" key="9">
    <source>
        <dbReference type="Proteomes" id="UP000315235"/>
    </source>
</evidence>
<evidence type="ECO:0000256" key="3">
    <source>
        <dbReference type="ARBA" id="ARBA00022692"/>
    </source>
</evidence>
<dbReference type="InterPro" id="IPR050638">
    <property type="entry name" value="AA-Vitamin_Transporters"/>
</dbReference>
<organism evidence="8 9">
    <name type="scientific">Pseudomonas mangiferae</name>
    <dbReference type="NCBI Taxonomy" id="2593654"/>
    <lineage>
        <taxon>Bacteria</taxon>
        <taxon>Pseudomonadati</taxon>
        <taxon>Pseudomonadota</taxon>
        <taxon>Gammaproteobacteria</taxon>
        <taxon>Pseudomonadales</taxon>
        <taxon>Pseudomonadaceae</taxon>
        <taxon>Pseudomonas</taxon>
    </lineage>
</organism>
<feature type="transmembrane region" description="Helical" evidence="6">
    <location>
        <begin position="123"/>
        <end position="140"/>
    </location>
</feature>
<gene>
    <name evidence="8" type="primary">rhtA</name>
    <name evidence="8" type="ORF">FM069_12635</name>
</gene>
<reference evidence="8 9" key="1">
    <citation type="submission" date="2019-07" db="EMBL/GenBank/DDBJ databases">
        <title>Pseudomonas mangiferae sp. nov., isolated from bark of mango tree in Thailand.</title>
        <authorList>
            <person name="Srisuk N."/>
            <person name="Anurat P."/>
        </authorList>
    </citation>
    <scope>NUCLEOTIDE SEQUENCE [LARGE SCALE GENOMIC DNA]</scope>
    <source>
        <strain evidence="8 9">DMKU_BBB3-04</strain>
    </source>
</reference>
<accession>A0A553GY03</accession>
<evidence type="ECO:0000256" key="6">
    <source>
        <dbReference type="SAM" id="Phobius"/>
    </source>
</evidence>
<dbReference type="EMBL" id="VJOY01000008">
    <property type="protein sequence ID" value="TRX74384.1"/>
    <property type="molecule type" value="Genomic_DNA"/>
</dbReference>
<feature type="transmembrane region" description="Helical" evidence="6">
    <location>
        <begin position="203"/>
        <end position="226"/>
    </location>
</feature>
<comment type="similarity">
    <text evidence="2">Belongs to the EamA transporter family.</text>
</comment>
<protein>
    <submittedName>
        <fullName evidence="8">Threonine/homoserine exporter RhtA</fullName>
    </submittedName>
</protein>
<keyword evidence="3 6" id="KW-0812">Transmembrane</keyword>
<evidence type="ECO:0000256" key="1">
    <source>
        <dbReference type="ARBA" id="ARBA00004141"/>
    </source>
</evidence>
<feature type="domain" description="EamA" evidence="7">
    <location>
        <begin position="153"/>
        <end position="278"/>
    </location>
</feature>
<dbReference type="InterPro" id="IPR000620">
    <property type="entry name" value="EamA_dom"/>
</dbReference>
<feature type="transmembrane region" description="Helical" evidence="6">
    <location>
        <begin position="12"/>
        <end position="32"/>
    </location>
</feature>
<feature type="transmembrane region" description="Helical" evidence="6">
    <location>
        <begin position="98"/>
        <end position="116"/>
    </location>
</feature>
<feature type="transmembrane region" description="Helical" evidence="6">
    <location>
        <begin position="38"/>
        <end position="60"/>
    </location>
</feature>